<evidence type="ECO:0000313" key="6">
    <source>
        <dbReference type="EMBL" id="EFJ44927.1"/>
    </source>
</evidence>
<keyword evidence="2" id="KW-0833">Ubl conjugation pathway</keyword>
<dbReference type="GO" id="GO:0005634">
    <property type="term" value="C:nucleus"/>
    <property type="evidence" value="ECO:0007669"/>
    <property type="project" value="TreeGrafter"/>
</dbReference>
<dbReference type="PROSITE" id="PS50082">
    <property type="entry name" value="WD_REPEATS_2"/>
    <property type="match status" value="2"/>
</dbReference>
<dbReference type="InParanoid" id="D8U5I6"/>
<dbReference type="RefSeq" id="XP_002953898.1">
    <property type="nucleotide sequence ID" value="XM_002953852.1"/>
</dbReference>
<dbReference type="InterPro" id="IPR001680">
    <property type="entry name" value="WD40_rpt"/>
</dbReference>
<comment type="similarity">
    <text evidence="3">Belongs to the WD repeat cdt2 family.</text>
</comment>
<feature type="region of interest" description="Disordered" evidence="5">
    <location>
        <begin position="1114"/>
        <end position="1183"/>
    </location>
</feature>
<feature type="compositionally biased region" description="Pro residues" evidence="5">
    <location>
        <begin position="669"/>
        <end position="688"/>
    </location>
</feature>
<feature type="compositionally biased region" description="Low complexity" evidence="5">
    <location>
        <begin position="450"/>
        <end position="463"/>
    </location>
</feature>
<feature type="region of interest" description="Disordered" evidence="5">
    <location>
        <begin position="990"/>
        <end position="1066"/>
    </location>
</feature>
<feature type="region of interest" description="Disordered" evidence="5">
    <location>
        <begin position="1382"/>
        <end position="1419"/>
    </location>
</feature>
<organism evidence="7">
    <name type="scientific">Volvox carteri f. nagariensis</name>
    <dbReference type="NCBI Taxonomy" id="3068"/>
    <lineage>
        <taxon>Eukaryota</taxon>
        <taxon>Viridiplantae</taxon>
        <taxon>Chlorophyta</taxon>
        <taxon>core chlorophytes</taxon>
        <taxon>Chlorophyceae</taxon>
        <taxon>CS clade</taxon>
        <taxon>Chlamydomonadales</taxon>
        <taxon>Volvocaceae</taxon>
        <taxon>Volvox</taxon>
    </lineage>
</organism>
<protein>
    <submittedName>
        <fullName evidence="6">Uncharacterized protein</fullName>
    </submittedName>
</protein>
<dbReference type="PANTHER" id="PTHR22852">
    <property type="entry name" value="LETHAL 2 DENTICLELESS PROTEIN RETINOIC ACID-REGULATED NUCLEAR MATRIX-ASSOCIATED PROTEIN"/>
    <property type="match status" value="1"/>
</dbReference>
<dbReference type="eggNOG" id="KOG0321">
    <property type="taxonomic scope" value="Eukaryota"/>
</dbReference>
<dbReference type="InterPro" id="IPR015943">
    <property type="entry name" value="WD40/YVTN_repeat-like_dom_sf"/>
</dbReference>
<comment type="pathway">
    <text evidence="1">Protein modification; protein ubiquitination.</text>
</comment>
<feature type="repeat" description="WD" evidence="4">
    <location>
        <begin position="19"/>
        <end position="60"/>
    </location>
</feature>
<evidence type="ECO:0000256" key="3">
    <source>
        <dbReference type="ARBA" id="ARBA00038344"/>
    </source>
</evidence>
<dbReference type="OrthoDB" id="2096344at2759"/>
<feature type="region of interest" description="Disordered" evidence="5">
    <location>
        <begin position="744"/>
        <end position="768"/>
    </location>
</feature>
<keyword evidence="7" id="KW-1185">Reference proteome</keyword>
<feature type="compositionally biased region" description="Low complexity" evidence="5">
    <location>
        <begin position="1028"/>
        <end position="1042"/>
    </location>
</feature>
<dbReference type="GeneID" id="9617146"/>
<dbReference type="InterPro" id="IPR051865">
    <property type="entry name" value="WD-repeat_CDT2_adapter"/>
</dbReference>
<gene>
    <name evidence="6" type="ORF">VOLCADRAFT_94706</name>
</gene>
<feature type="region of interest" description="Disordered" evidence="5">
    <location>
        <begin position="1485"/>
        <end position="1523"/>
    </location>
</feature>
<feature type="compositionally biased region" description="Polar residues" evidence="5">
    <location>
        <begin position="744"/>
        <end position="767"/>
    </location>
</feature>
<evidence type="ECO:0000256" key="4">
    <source>
        <dbReference type="PROSITE-ProRule" id="PRU00221"/>
    </source>
</evidence>
<feature type="region of interest" description="Disordered" evidence="5">
    <location>
        <begin position="647"/>
        <end position="688"/>
    </location>
</feature>
<proteinExistence type="inferred from homology"/>
<dbReference type="PANTHER" id="PTHR22852:SF0">
    <property type="entry name" value="DENTICLELESS PROTEIN HOMOLOG"/>
    <property type="match status" value="1"/>
</dbReference>
<evidence type="ECO:0000256" key="5">
    <source>
        <dbReference type="SAM" id="MobiDB-lite"/>
    </source>
</evidence>
<accession>D8U5I6</accession>
<dbReference type="GO" id="GO:0030674">
    <property type="term" value="F:protein-macromolecule adaptor activity"/>
    <property type="evidence" value="ECO:0007669"/>
    <property type="project" value="TreeGrafter"/>
</dbReference>
<dbReference type="KEGG" id="vcn:VOLCADRAFT_94706"/>
<feature type="compositionally biased region" description="Low complexity" evidence="5">
    <location>
        <begin position="1236"/>
        <end position="1251"/>
    </location>
</feature>
<dbReference type="InterPro" id="IPR036322">
    <property type="entry name" value="WD40_repeat_dom_sf"/>
</dbReference>
<dbReference type="Gene3D" id="2.130.10.10">
    <property type="entry name" value="YVTN repeat-like/Quinoprotein amine dehydrogenase"/>
    <property type="match status" value="2"/>
</dbReference>
<feature type="region of interest" description="Disordered" evidence="5">
    <location>
        <begin position="1585"/>
        <end position="1664"/>
    </location>
</feature>
<feature type="compositionally biased region" description="Low complexity" evidence="5">
    <location>
        <begin position="1170"/>
        <end position="1182"/>
    </location>
</feature>
<feature type="region of interest" description="Disordered" evidence="5">
    <location>
        <begin position="441"/>
        <end position="463"/>
    </location>
</feature>
<name>D8U5I6_VOLCA</name>
<dbReference type="Pfam" id="PF00400">
    <property type="entry name" value="WD40"/>
    <property type="match status" value="3"/>
</dbReference>
<dbReference type="SUPFAM" id="SSF50978">
    <property type="entry name" value="WD40 repeat-like"/>
    <property type="match status" value="1"/>
</dbReference>
<evidence type="ECO:0000256" key="2">
    <source>
        <dbReference type="ARBA" id="ARBA00022786"/>
    </source>
</evidence>
<dbReference type="Proteomes" id="UP000001058">
    <property type="component" value="Unassembled WGS sequence"/>
</dbReference>
<feature type="repeat" description="WD" evidence="4">
    <location>
        <begin position="61"/>
        <end position="94"/>
    </location>
</feature>
<feature type="compositionally biased region" description="Acidic residues" evidence="5">
    <location>
        <begin position="998"/>
        <end position="1008"/>
    </location>
</feature>
<evidence type="ECO:0000256" key="1">
    <source>
        <dbReference type="ARBA" id="ARBA00004906"/>
    </source>
</evidence>
<dbReference type="EMBL" id="GL378360">
    <property type="protein sequence ID" value="EFJ44927.1"/>
    <property type="molecule type" value="Genomic_DNA"/>
</dbReference>
<feature type="compositionally biased region" description="Pro residues" evidence="5">
    <location>
        <begin position="1015"/>
        <end position="1027"/>
    </location>
</feature>
<feature type="region of interest" description="Disordered" evidence="5">
    <location>
        <begin position="1720"/>
        <end position="1740"/>
    </location>
</feature>
<feature type="region of interest" description="Disordered" evidence="5">
    <location>
        <begin position="1203"/>
        <end position="1267"/>
    </location>
</feature>
<feature type="region of interest" description="Disordered" evidence="5">
    <location>
        <begin position="1308"/>
        <end position="1335"/>
    </location>
</feature>
<sequence>MTAIEKGARDGSWRPRAHWSCHRNSIFDLAWAKGDAVLYTASGHQQVGVWDTDTARALAVAEGHDGSVKCISPLHLCEDVFATGARDGRMMLWDARCPGFSGQAPPVGRRTQAGTDLDNAPVLSPVWVQDNAHTRPSTTSGRASTKIAKPASVTVTSVAFLPYSYLLASAGAHDTVVKVWDLRMHGLPLCDLELPKAGCAGRASGHKAKSADTRSCGLPHEVTEFTCPARASAVGVTHLTVSDSGDRLLVSCLDSQHHLFSLSRLMSGPLASWRAPPPAFKGSFYMRSAFSPCGDYILCGSRDCGAHIWMAADPQRSPIELPHEHEVTGVAWCRGDWSKVATCSDSGEVRLWTLNRLPAREARAVEDEAPAMASHVAELDASVRGDVAAEQLRQTEAATADRAGLSTLPSRAVDAVHGRHRAAKPIVIRRKVQQRLNLLPMPAPAPPAAAAPDPATAPANTTDPAPGVGPMHAIPLFAVMEEASAAIDAALVHAAAMAKDNVLLTPYGGSRGMDGKPPLICAAAIRASALASPVSSAPAQPAVPSGPASVRRSSILPPVPIFSPAVNCWQQQQLVRADVAGHETAAAAPPGAAASGTAAGAGGAHATVDMGCGLEDAMKGLPYVRTQSPTCSRPRCGGHGADGLGASADHSWRLSQPCSQHERRFLGKPPLPPPPQQPELPPSLSLAPPPAAMLPPRAQPVSLCTTPVSFNRSRSRLSPFSPSRTSLGSGSGLFSTGMGSCGQSNGAPCGTPTGSQRHGLSGPSHQAPQGVVDQILRNSPRYGSRTGFGGGNLDFMVSPRFRRMSGGDLGPDAGESPVQRRLFDTDGDADAHPLGSDAGRAIIDAADDPTPRLHLGNSTDIIAAIDSLLQCPSRDSRGRQAGVGMAVLSRSPRLTFSPIMYDVQDGQDVGPALRYRAANPDDMGPYYGFTDGLARDDEAGDVNRRMVRFSPEARELRIAWDGDGAGEQERMGDSVGPLAVRHVDDSFFMPSGSVANGDDSESDWEFDPYGDKENMPPPEPLPPPPAPTSSASAGGSGLPSAGHAEDQPLPLPLIEPSSSTPTRAAATASVTATVAAATSVTVSTPEQPRVRMVSPFAAAFLPFASTAEFAEQDDGPLRLGTSPSLHSEPTVSAGIAPSTGVDNNDGQPSDGEVRDVPDLGPSYMLASLTGGADNGSDAAAASPPRQQRLIFYDADEMGEAAARAPHVSQFHGDNLTPTKRPRRAYSSSDNHDLGPAERSPSPARRVRSSGVLAGPAQTPARGRQGHAGGFAALASPCTRGGRHGGASRLAPAPCAGYLVTTAATASAGIGSESPMPKVGTASRTGRRHTVPSEEYLRRRMEDDRDCGLTSPFGFGMFMGTETPGGCGRDPRTASRLAQALDAAASGPGPGLSTPSRGTEAEHAQERGMPGLHLPASDDNDEDAEAVQQSVRSLSCVFETQTQGGSTLMVPCSFPAGVDEGEDDQGGGLGQVEQELRREMLTFEERTVGSPALQSSEQPGGFGEVDEGGHLESRGVGSEYDGGGQGRQCSFRFSSFFDRASQQLHRHPSSGAMELHAAPVTQLLLDESSRSFPANRGEGVIARRTGGLHATRSGQGPQRESGPLEEQSRMSLGGPGLNELLGLSPAFGTPITGGPPSGRTLPDLSRTIPMPSSLPSRAEEGGPGAAAADGCCVASEEQQQVMLAHSLRKHRQQTLQQCWGGAAPRHPTPLGMRPAGHALGLQLPPSKTLGPTGLTSPKYFR</sequence>
<reference evidence="6 7" key="1">
    <citation type="journal article" date="2010" name="Science">
        <title>Genomic analysis of organismal complexity in the multicellular green alga Volvox carteri.</title>
        <authorList>
            <person name="Prochnik S.E."/>
            <person name="Umen J."/>
            <person name="Nedelcu A.M."/>
            <person name="Hallmann A."/>
            <person name="Miller S.M."/>
            <person name="Nishii I."/>
            <person name="Ferris P."/>
            <person name="Kuo A."/>
            <person name="Mitros T."/>
            <person name="Fritz-Laylin L.K."/>
            <person name="Hellsten U."/>
            <person name="Chapman J."/>
            <person name="Simakov O."/>
            <person name="Rensing S.A."/>
            <person name="Terry A."/>
            <person name="Pangilinan J."/>
            <person name="Kapitonov V."/>
            <person name="Jurka J."/>
            <person name="Salamov A."/>
            <person name="Shapiro H."/>
            <person name="Schmutz J."/>
            <person name="Grimwood J."/>
            <person name="Lindquist E."/>
            <person name="Lucas S."/>
            <person name="Grigoriev I.V."/>
            <person name="Schmitt R."/>
            <person name="Kirk D."/>
            <person name="Rokhsar D.S."/>
        </authorList>
    </citation>
    <scope>NUCLEOTIDE SEQUENCE [LARGE SCALE GENOMIC DNA]</scope>
    <source>
        <strain evidence="7">f. Nagariensis / Eve</strain>
    </source>
</reference>
<dbReference type="STRING" id="3068.D8U5I6"/>
<keyword evidence="4" id="KW-0853">WD repeat</keyword>
<feature type="compositionally biased region" description="Polar residues" evidence="5">
    <location>
        <begin position="1121"/>
        <end position="1130"/>
    </location>
</feature>
<evidence type="ECO:0000313" key="7">
    <source>
        <dbReference type="Proteomes" id="UP000001058"/>
    </source>
</evidence>
<feature type="compositionally biased region" description="Low complexity" evidence="5">
    <location>
        <begin position="1052"/>
        <end position="1066"/>
    </location>
</feature>
<dbReference type="SMART" id="SM00320">
    <property type="entry name" value="WD40"/>
    <property type="match status" value="6"/>
</dbReference>
<dbReference type="GO" id="GO:0043161">
    <property type="term" value="P:proteasome-mediated ubiquitin-dependent protein catabolic process"/>
    <property type="evidence" value="ECO:0007669"/>
    <property type="project" value="TreeGrafter"/>
</dbReference>